<dbReference type="Gene3D" id="1.10.10.10">
    <property type="entry name" value="Winged helix-like DNA-binding domain superfamily/Winged helix DNA-binding domain"/>
    <property type="match status" value="1"/>
</dbReference>
<evidence type="ECO:0000313" key="5">
    <source>
        <dbReference type="Proteomes" id="UP001499954"/>
    </source>
</evidence>
<accession>A0ABN2R616</accession>
<dbReference type="PROSITE" id="PS50995">
    <property type="entry name" value="HTH_MARR_2"/>
    <property type="match status" value="1"/>
</dbReference>
<organism evidence="4 5">
    <name type="scientific">Agromyces allii</name>
    <dbReference type="NCBI Taxonomy" id="393607"/>
    <lineage>
        <taxon>Bacteria</taxon>
        <taxon>Bacillati</taxon>
        <taxon>Actinomycetota</taxon>
        <taxon>Actinomycetes</taxon>
        <taxon>Micrococcales</taxon>
        <taxon>Microbacteriaceae</taxon>
        <taxon>Agromyces</taxon>
    </lineage>
</organism>
<evidence type="ECO:0000259" key="3">
    <source>
        <dbReference type="PROSITE" id="PS50995"/>
    </source>
</evidence>
<proteinExistence type="predicted"/>
<evidence type="ECO:0000256" key="2">
    <source>
        <dbReference type="SAM" id="MobiDB-lite"/>
    </source>
</evidence>
<comment type="caution">
    <text evidence="4">The sequence shown here is derived from an EMBL/GenBank/DDBJ whole genome shotgun (WGS) entry which is preliminary data.</text>
</comment>
<evidence type="ECO:0000256" key="1">
    <source>
        <dbReference type="ARBA" id="ARBA00004496"/>
    </source>
</evidence>
<dbReference type="RefSeq" id="WP_211373526.1">
    <property type="nucleotide sequence ID" value="NZ_BAAAMK010000009.1"/>
</dbReference>
<dbReference type="InterPro" id="IPR036390">
    <property type="entry name" value="WH_DNA-bd_sf"/>
</dbReference>
<dbReference type="InterPro" id="IPR000835">
    <property type="entry name" value="HTH_MarR-typ"/>
</dbReference>
<protein>
    <recommendedName>
        <fullName evidence="3">HTH marR-type domain-containing protein</fullName>
    </recommendedName>
</protein>
<evidence type="ECO:0000313" key="4">
    <source>
        <dbReference type="EMBL" id="GAA1963976.1"/>
    </source>
</evidence>
<gene>
    <name evidence="4" type="ORF">GCM10009717_33470</name>
</gene>
<reference evidence="4 5" key="1">
    <citation type="journal article" date="2019" name="Int. J. Syst. Evol. Microbiol.">
        <title>The Global Catalogue of Microorganisms (GCM) 10K type strain sequencing project: providing services to taxonomists for standard genome sequencing and annotation.</title>
        <authorList>
            <consortium name="The Broad Institute Genomics Platform"/>
            <consortium name="The Broad Institute Genome Sequencing Center for Infectious Disease"/>
            <person name="Wu L."/>
            <person name="Ma J."/>
        </authorList>
    </citation>
    <scope>NUCLEOTIDE SEQUENCE [LARGE SCALE GENOMIC DNA]</scope>
    <source>
        <strain evidence="4 5">JCM 13584</strain>
    </source>
</reference>
<dbReference type="PANTHER" id="PTHR33164:SF5">
    <property type="entry name" value="ORGANIC HYDROPEROXIDE RESISTANCE TRANSCRIPTIONAL REGULATOR"/>
    <property type="match status" value="1"/>
</dbReference>
<dbReference type="PANTHER" id="PTHR33164">
    <property type="entry name" value="TRANSCRIPTIONAL REGULATOR, MARR FAMILY"/>
    <property type="match status" value="1"/>
</dbReference>
<dbReference type="InterPro" id="IPR039422">
    <property type="entry name" value="MarR/SlyA-like"/>
</dbReference>
<feature type="region of interest" description="Disordered" evidence="2">
    <location>
        <begin position="145"/>
        <end position="167"/>
    </location>
</feature>
<dbReference type="EMBL" id="BAAAMK010000009">
    <property type="protein sequence ID" value="GAA1963976.1"/>
    <property type="molecule type" value="Genomic_DNA"/>
</dbReference>
<dbReference type="SMART" id="SM00347">
    <property type="entry name" value="HTH_MARR"/>
    <property type="match status" value="1"/>
</dbReference>
<feature type="domain" description="HTH marR-type" evidence="3">
    <location>
        <begin position="5"/>
        <end position="136"/>
    </location>
</feature>
<keyword evidence="5" id="KW-1185">Reference proteome</keyword>
<name>A0ABN2R616_9MICO</name>
<dbReference type="SUPFAM" id="SSF46785">
    <property type="entry name" value="Winged helix' DNA-binding domain"/>
    <property type="match status" value="1"/>
</dbReference>
<comment type="subcellular location">
    <subcellularLocation>
        <location evidence="1">Cytoplasm</location>
    </subcellularLocation>
</comment>
<dbReference type="InterPro" id="IPR036388">
    <property type="entry name" value="WH-like_DNA-bd_sf"/>
</dbReference>
<sequence>MAVTDEMVCFSLYAASRATTQAYRALLEPWGLTYPQYLVLVTLWREGEQTVSSLGEHLQLDSGTLSPLLRRMEVSGLVRRERRATDERIVNVVIGSRGTELRAELEHIPAQIAAGTGLGTTEAAASLIRTLQQLTATMQAATEAAAGATGAPTGAAAGTAGAPTRDR</sequence>
<dbReference type="Proteomes" id="UP001499954">
    <property type="component" value="Unassembled WGS sequence"/>
</dbReference>
<dbReference type="Pfam" id="PF01047">
    <property type="entry name" value="MarR"/>
    <property type="match status" value="1"/>
</dbReference>